<dbReference type="GO" id="GO:0033819">
    <property type="term" value="F:lipoyl(octanoyl) transferase activity"/>
    <property type="evidence" value="ECO:0007669"/>
    <property type="project" value="UniProtKB-EC"/>
</dbReference>
<evidence type="ECO:0000256" key="3">
    <source>
        <dbReference type="ARBA" id="ARBA00022679"/>
    </source>
</evidence>
<evidence type="ECO:0000256" key="9">
    <source>
        <dbReference type="PIRSR" id="PIRSR016262-2"/>
    </source>
</evidence>
<feature type="site" description="Lowers pKa of active site Cys" evidence="6 10">
    <location>
        <position position="143"/>
    </location>
</feature>
<dbReference type="InterPro" id="IPR045864">
    <property type="entry name" value="aa-tRNA-synth_II/BPL/LPL"/>
</dbReference>
<feature type="binding site" evidence="6 9">
    <location>
        <begin position="70"/>
        <end position="77"/>
    </location>
    <ligand>
        <name>substrate</name>
    </ligand>
</feature>
<proteinExistence type="inferred from homology"/>
<evidence type="ECO:0000256" key="7">
    <source>
        <dbReference type="PIRNR" id="PIRNR016262"/>
    </source>
</evidence>
<dbReference type="EC" id="2.3.1.181" evidence="6 7"/>
<keyword evidence="12" id="KW-0436">Ligase</keyword>
<dbReference type="GO" id="GO:0016874">
    <property type="term" value="F:ligase activity"/>
    <property type="evidence" value="ECO:0007669"/>
    <property type="project" value="UniProtKB-KW"/>
</dbReference>
<evidence type="ECO:0000256" key="10">
    <source>
        <dbReference type="PIRSR" id="PIRSR016262-3"/>
    </source>
</evidence>
<dbReference type="InterPro" id="IPR020605">
    <property type="entry name" value="Octanoyltransferase_CS"/>
</dbReference>
<dbReference type="Proteomes" id="UP000254649">
    <property type="component" value="Unassembled WGS sequence"/>
</dbReference>
<sequence length="223" mass="25098">MTIALNIRQLGIQDYETVWQQMQDFTENRDATTPDEIWLVQHPSVFTQGQAGKPEHLLNPTNIPVVQSDRGGQITYHGLGQQIMYVLIDIKRQKAHSKALNVRQLVTALEQSVVQTLAEYHIKAYPKADAPGVYVNVDGQEKKICSLGLRIRKGCSFHGLALNVNMDLTPFHHINPCGYVGLEMCQLADFVQSEQANCDLVSPKLITHFVKILGYNTQQIFNI</sequence>
<keyword evidence="2 6" id="KW-0963">Cytoplasm</keyword>
<accession>A0A380TM40</accession>
<keyword evidence="13" id="KW-1185">Reference proteome</keyword>
<evidence type="ECO:0000256" key="2">
    <source>
        <dbReference type="ARBA" id="ARBA00022490"/>
    </source>
</evidence>
<dbReference type="HAMAP" id="MF_00013">
    <property type="entry name" value="LipB"/>
    <property type="match status" value="1"/>
</dbReference>
<reference evidence="12 13" key="1">
    <citation type="submission" date="2018-06" db="EMBL/GenBank/DDBJ databases">
        <authorList>
            <consortium name="Pathogen Informatics"/>
            <person name="Doyle S."/>
        </authorList>
    </citation>
    <scope>NUCLEOTIDE SEQUENCE [LARGE SCALE GENOMIC DNA]</scope>
    <source>
        <strain evidence="12 13">NCTC10801</strain>
    </source>
</reference>
<dbReference type="InterPro" id="IPR000544">
    <property type="entry name" value="Octanoyltransferase"/>
</dbReference>
<feature type="domain" description="BPL/LPL catalytic" evidence="11">
    <location>
        <begin position="31"/>
        <end position="217"/>
    </location>
</feature>
<dbReference type="PANTHER" id="PTHR10993">
    <property type="entry name" value="OCTANOYLTRANSFERASE"/>
    <property type="match status" value="1"/>
</dbReference>
<dbReference type="NCBIfam" id="NF010922">
    <property type="entry name" value="PRK14342.1"/>
    <property type="match status" value="1"/>
</dbReference>
<dbReference type="SUPFAM" id="SSF55681">
    <property type="entry name" value="Class II aaRS and biotin synthetases"/>
    <property type="match status" value="1"/>
</dbReference>
<dbReference type="FunFam" id="3.30.930.10:FF:000020">
    <property type="entry name" value="Octanoyltransferase"/>
    <property type="match status" value="1"/>
</dbReference>
<dbReference type="PIRSF" id="PIRSF016262">
    <property type="entry name" value="LPLase"/>
    <property type="match status" value="1"/>
</dbReference>
<dbReference type="InterPro" id="IPR004143">
    <property type="entry name" value="BPL_LPL_catalytic"/>
</dbReference>
<dbReference type="PROSITE" id="PS51733">
    <property type="entry name" value="BPL_LPL_CATALYTIC"/>
    <property type="match status" value="1"/>
</dbReference>
<evidence type="ECO:0000256" key="6">
    <source>
        <dbReference type="HAMAP-Rule" id="MF_00013"/>
    </source>
</evidence>
<keyword evidence="4 6" id="KW-0012">Acyltransferase</keyword>
<dbReference type="PANTHER" id="PTHR10993:SF7">
    <property type="entry name" value="LIPOYLTRANSFERASE 2, MITOCHONDRIAL-RELATED"/>
    <property type="match status" value="1"/>
</dbReference>
<comment type="function">
    <text evidence="5 6 7">Catalyzes the transfer of endogenously produced octanoic acid from octanoyl-acyl-carrier-protein onto the lipoyl domains of lipoate-dependent enzymes. Lipoyl-ACP can also act as a substrate although octanoyl-ACP is likely to be the physiological substrate.</text>
</comment>
<evidence type="ECO:0000313" key="13">
    <source>
        <dbReference type="Proteomes" id="UP000254649"/>
    </source>
</evidence>
<evidence type="ECO:0000256" key="4">
    <source>
        <dbReference type="ARBA" id="ARBA00023315"/>
    </source>
</evidence>
<dbReference type="AlphaFoldDB" id="A0A380TM40"/>
<evidence type="ECO:0000313" key="12">
    <source>
        <dbReference type="EMBL" id="SUT87220.1"/>
    </source>
</evidence>
<comment type="catalytic activity">
    <reaction evidence="6 7">
        <text>octanoyl-[ACP] + L-lysyl-[protein] = N(6)-octanoyl-L-lysyl-[protein] + holo-[ACP] + H(+)</text>
        <dbReference type="Rhea" id="RHEA:17665"/>
        <dbReference type="Rhea" id="RHEA-COMP:9636"/>
        <dbReference type="Rhea" id="RHEA-COMP:9685"/>
        <dbReference type="Rhea" id="RHEA-COMP:9752"/>
        <dbReference type="Rhea" id="RHEA-COMP:9928"/>
        <dbReference type="ChEBI" id="CHEBI:15378"/>
        <dbReference type="ChEBI" id="CHEBI:29969"/>
        <dbReference type="ChEBI" id="CHEBI:64479"/>
        <dbReference type="ChEBI" id="CHEBI:78463"/>
        <dbReference type="ChEBI" id="CHEBI:78809"/>
        <dbReference type="EC" id="2.3.1.181"/>
    </reaction>
</comment>
<gene>
    <name evidence="6 12" type="primary">lipB</name>
    <name evidence="12" type="ORF">NCTC10801_00092</name>
</gene>
<dbReference type="OrthoDB" id="9787061at2"/>
<dbReference type="NCBIfam" id="TIGR00214">
    <property type="entry name" value="lipB"/>
    <property type="match status" value="1"/>
</dbReference>
<comment type="pathway">
    <text evidence="1 6 7">Protein modification; protein lipoylation via endogenous pathway; protein N(6)-(lipoyl)lysine from octanoyl-[acyl-carrier-protein]: step 1/2.</text>
</comment>
<dbReference type="GO" id="GO:0009249">
    <property type="term" value="P:protein lipoylation"/>
    <property type="evidence" value="ECO:0007669"/>
    <property type="project" value="InterPro"/>
</dbReference>
<dbReference type="Pfam" id="PF21948">
    <property type="entry name" value="LplA-B_cat"/>
    <property type="match status" value="1"/>
</dbReference>
<dbReference type="EMBL" id="UFRQ01000003">
    <property type="protein sequence ID" value="SUT87220.1"/>
    <property type="molecule type" value="Genomic_DNA"/>
</dbReference>
<name>A0A380TM40_9PAST</name>
<dbReference type="GO" id="GO:0005737">
    <property type="term" value="C:cytoplasm"/>
    <property type="evidence" value="ECO:0007669"/>
    <property type="project" value="UniProtKB-SubCell"/>
</dbReference>
<dbReference type="Gene3D" id="3.30.930.10">
    <property type="entry name" value="Bira Bifunctional Protein, Domain 2"/>
    <property type="match status" value="1"/>
</dbReference>
<evidence type="ECO:0000256" key="1">
    <source>
        <dbReference type="ARBA" id="ARBA00004821"/>
    </source>
</evidence>
<feature type="binding site" evidence="6 9">
    <location>
        <begin position="146"/>
        <end position="148"/>
    </location>
    <ligand>
        <name>substrate</name>
    </ligand>
</feature>
<evidence type="ECO:0000259" key="11">
    <source>
        <dbReference type="PROSITE" id="PS51733"/>
    </source>
</evidence>
<evidence type="ECO:0000256" key="5">
    <source>
        <dbReference type="ARBA" id="ARBA00024732"/>
    </source>
</evidence>
<dbReference type="UniPathway" id="UPA00538">
    <property type="reaction ID" value="UER00592"/>
</dbReference>
<comment type="miscellaneous">
    <text evidence="6">In the reaction, the free carboxyl group of octanoic acid is attached via an amide linkage to the epsilon-amino group of a specific lysine residue of lipoyl domains of lipoate-dependent enzymes.</text>
</comment>
<comment type="similarity">
    <text evidence="6 7">Belongs to the LipB family.</text>
</comment>
<comment type="subcellular location">
    <subcellularLocation>
        <location evidence="6">Cytoplasm</location>
    </subcellularLocation>
</comment>
<feature type="active site" description="Acyl-thioester intermediate" evidence="6 8">
    <location>
        <position position="177"/>
    </location>
</feature>
<dbReference type="CDD" id="cd16444">
    <property type="entry name" value="LipB"/>
    <property type="match status" value="1"/>
</dbReference>
<organism evidence="12 13">
    <name type="scientific">[Actinobacillus] rossii</name>
    <dbReference type="NCBI Taxonomy" id="123820"/>
    <lineage>
        <taxon>Bacteria</taxon>
        <taxon>Pseudomonadati</taxon>
        <taxon>Pseudomonadota</taxon>
        <taxon>Gammaproteobacteria</taxon>
        <taxon>Pasteurellales</taxon>
        <taxon>Pasteurellaceae</taxon>
    </lineage>
</organism>
<keyword evidence="3 6" id="KW-0808">Transferase</keyword>
<protein>
    <recommendedName>
        <fullName evidence="6 7">Octanoyltransferase</fullName>
        <ecNumber evidence="6 7">2.3.1.181</ecNumber>
    </recommendedName>
    <alternativeName>
        <fullName evidence="6">Lipoate-protein ligase B</fullName>
    </alternativeName>
    <alternativeName>
        <fullName evidence="6">Lipoyl/octanoyl transferase</fullName>
    </alternativeName>
    <alternativeName>
        <fullName evidence="6">Octanoyl-[acyl-carrier-protein]-protein N-octanoyltransferase</fullName>
    </alternativeName>
</protein>
<evidence type="ECO:0000256" key="8">
    <source>
        <dbReference type="PIRSR" id="PIRSR016262-1"/>
    </source>
</evidence>
<feature type="binding site" evidence="6 9">
    <location>
        <begin position="159"/>
        <end position="161"/>
    </location>
    <ligand>
        <name>substrate</name>
    </ligand>
</feature>
<dbReference type="PROSITE" id="PS01313">
    <property type="entry name" value="LIPB"/>
    <property type="match status" value="1"/>
</dbReference>